<dbReference type="EMBL" id="LXQA010669057">
    <property type="protein sequence ID" value="MCI65077.1"/>
    <property type="molecule type" value="Genomic_DNA"/>
</dbReference>
<dbReference type="AlphaFoldDB" id="A0A392TX82"/>
<keyword evidence="2" id="KW-1185">Reference proteome</keyword>
<comment type="caution">
    <text evidence="1">The sequence shown here is derived from an EMBL/GenBank/DDBJ whole genome shotgun (WGS) entry which is preliminary data.</text>
</comment>
<evidence type="ECO:0000313" key="1">
    <source>
        <dbReference type="EMBL" id="MCI65077.1"/>
    </source>
</evidence>
<dbReference type="Proteomes" id="UP000265520">
    <property type="component" value="Unassembled WGS sequence"/>
</dbReference>
<accession>A0A392TX82</accession>
<protein>
    <submittedName>
        <fullName evidence="1">Uncharacterized protein</fullName>
    </submittedName>
</protein>
<proteinExistence type="predicted"/>
<feature type="non-terminal residue" evidence="1">
    <location>
        <position position="1"/>
    </location>
</feature>
<name>A0A392TX82_9FABA</name>
<reference evidence="1 2" key="1">
    <citation type="journal article" date="2018" name="Front. Plant Sci.">
        <title>Red Clover (Trifolium pratense) and Zigzag Clover (T. medium) - A Picture of Genomic Similarities and Differences.</title>
        <authorList>
            <person name="Dluhosova J."/>
            <person name="Istvanek J."/>
            <person name="Nedelnik J."/>
            <person name="Repkova J."/>
        </authorList>
    </citation>
    <scope>NUCLEOTIDE SEQUENCE [LARGE SCALE GENOMIC DNA]</scope>
    <source>
        <strain evidence="2">cv. 10/8</strain>
        <tissue evidence="1">Leaf</tissue>
    </source>
</reference>
<organism evidence="1 2">
    <name type="scientific">Trifolium medium</name>
    <dbReference type="NCBI Taxonomy" id="97028"/>
    <lineage>
        <taxon>Eukaryota</taxon>
        <taxon>Viridiplantae</taxon>
        <taxon>Streptophyta</taxon>
        <taxon>Embryophyta</taxon>
        <taxon>Tracheophyta</taxon>
        <taxon>Spermatophyta</taxon>
        <taxon>Magnoliopsida</taxon>
        <taxon>eudicotyledons</taxon>
        <taxon>Gunneridae</taxon>
        <taxon>Pentapetalae</taxon>
        <taxon>rosids</taxon>
        <taxon>fabids</taxon>
        <taxon>Fabales</taxon>
        <taxon>Fabaceae</taxon>
        <taxon>Papilionoideae</taxon>
        <taxon>50 kb inversion clade</taxon>
        <taxon>NPAAA clade</taxon>
        <taxon>Hologalegina</taxon>
        <taxon>IRL clade</taxon>
        <taxon>Trifolieae</taxon>
        <taxon>Trifolium</taxon>
    </lineage>
</organism>
<sequence>FHDVLEIVRCFGRDQGHFRGLSFKSWSWSLSEGRAR</sequence>
<evidence type="ECO:0000313" key="2">
    <source>
        <dbReference type="Proteomes" id="UP000265520"/>
    </source>
</evidence>